<dbReference type="SUPFAM" id="SSF56112">
    <property type="entry name" value="Protein kinase-like (PK-like)"/>
    <property type="match status" value="1"/>
</dbReference>
<keyword evidence="3" id="KW-1185">Reference proteome</keyword>
<reference evidence="2 3" key="1">
    <citation type="journal article" date="2018" name="Mol. Biol. Evol.">
        <title>Analysis of the draft genome of the red seaweed Gracilariopsis chorda provides insights into genome size evolution in Rhodophyta.</title>
        <authorList>
            <person name="Lee J."/>
            <person name="Yang E.C."/>
            <person name="Graf L."/>
            <person name="Yang J.H."/>
            <person name="Qiu H."/>
            <person name="Zel Zion U."/>
            <person name="Chan C.X."/>
            <person name="Stephens T.G."/>
            <person name="Weber A.P.M."/>
            <person name="Boo G.H."/>
            <person name="Boo S.M."/>
            <person name="Kim K.M."/>
            <person name="Shin Y."/>
            <person name="Jung M."/>
            <person name="Lee S.J."/>
            <person name="Yim H.S."/>
            <person name="Lee J.H."/>
            <person name="Bhattacharya D."/>
            <person name="Yoon H.S."/>
        </authorList>
    </citation>
    <scope>NUCLEOTIDE SEQUENCE [LARGE SCALE GENOMIC DNA]</scope>
    <source>
        <strain evidence="2 3">SKKU-2015</strain>
        <tissue evidence="2">Whole body</tissue>
    </source>
</reference>
<name>A0A2V3J0V6_9FLOR</name>
<accession>A0A2V3J0V6</accession>
<dbReference type="EMBL" id="NBIV01000017">
    <property type="protein sequence ID" value="PXF48031.1"/>
    <property type="molecule type" value="Genomic_DNA"/>
</dbReference>
<dbReference type="OrthoDB" id="4062651at2759"/>
<organism evidence="2 3">
    <name type="scientific">Gracilariopsis chorda</name>
    <dbReference type="NCBI Taxonomy" id="448386"/>
    <lineage>
        <taxon>Eukaryota</taxon>
        <taxon>Rhodophyta</taxon>
        <taxon>Florideophyceae</taxon>
        <taxon>Rhodymeniophycidae</taxon>
        <taxon>Gracilariales</taxon>
        <taxon>Gracilariaceae</taxon>
        <taxon>Gracilariopsis</taxon>
    </lineage>
</organism>
<protein>
    <recommendedName>
        <fullName evidence="1">Protein kinase domain-containing protein</fullName>
    </recommendedName>
</protein>
<dbReference type="InterPro" id="IPR011009">
    <property type="entry name" value="Kinase-like_dom_sf"/>
</dbReference>
<gene>
    <name evidence="2" type="ORF">BWQ96_02222</name>
</gene>
<dbReference type="STRING" id="448386.A0A2V3J0V6"/>
<comment type="caution">
    <text evidence="2">The sequence shown here is derived from an EMBL/GenBank/DDBJ whole genome shotgun (WGS) entry which is preliminary data.</text>
</comment>
<dbReference type="PROSITE" id="PS50011">
    <property type="entry name" value="PROTEIN_KINASE_DOM"/>
    <property type="match status" value="1"/>
</dbReference>
<feature type="domain" description="Protein kinase" evidence="1">
    <location>
        <begin position="27"/>
        <end position="255"/>
    </location>
</feature>
<dbReference type="GO" id="GO:0004672">
    <property type="term" value="F:protein kinase activity"/>
    <property type="evidence" value="ECO:0007669"/>
    <property type="project" value="InterPro"/>
</dbReference>
<dbReference type="InterPro" id="IPR000719">
    <property type="entry name" value="Prot_kinase_dom"/>
</dbReference>
<evidence type="ECO:0000313" key="3">
    <source>
        <dbReference type="Proteomes" id="UP000247409"/>
    </source>
</evidence>
<dbReference type="AlphaFoldDB" id="A0A2V3J0V6"/>
<evidence type="ECO:0000259" key="1">
    <source>
        <dbReference type="PROSITE" id="PS50011"/>
    </source>
</evidence>
<sequence>MEVLEKSEVFTDDEDDEPVFSHSIVVYRDSGVLNIGALKSRVFTSGPIDFSSIQSPRIPVNEIHPPYTEGFTKCTGRGKGEVFIKRPSLLDYTTGTADYFRDILLHEAEIGGVLRKSPHPHIASYLGCAVDDGKIVGLCWQNYRLSLKEKMGQLSSVSEVKLLVNSIVQGINHIHSLGYCHNDINQSNIRFADDGKPVIIDFDPCELTGKPLHFKAGTMGWCNEETSLSVPENDFYGIRAVERFLLAHVGQNCQS</sequence>
<dbReference type="Pfam" id="PF00069">
    <property type="entry name" value="Pkinase"/>
    <property type="match status" value="1"/>
</dbReference>
<dbReference type="Gene3D" id="1.10.510.10">
    <property type="entry name" value="Transferase(Phosphotransferase) domain 1"/>
    <property type="match status" value="1"/>
</dbReference>
<evidence type="ECO:0000313" key="2">
    <source>
        <dbReference type="EMBL" id="PXF48031.1"/>
    </source>
</evidence>
<dbReference type="Proteomes" id="UP000247409">
    <property type="component" value="Unassembled WGS sequence"/>
</dbReference>
<dbReference type="GO" id="GO:0005524">
    <property type="term" value="F:ATP binding"/>
    <property type="evidence" value="ECO:0007669"/>
    <property type="project" value="InterPro"/>
</dbReference>
<proteinExistence type="predicted"/>